<dbReference type="HOGENOM" id="CLU_1518752_0_0_1"/>
<reference evidence="2" key="2">
    <citation type="submission" date="2015-01" db="EMBL/GenBank/DDBJ databases">
        <title>Evolutionary Origins and Diversification of the Mycorrhizal Mutualists.</title>
        <authorList>
            <consortium name="DOE Joint Genome Institute"/>
            <consortium name="Mycorrhizal Genomics Consortium"/>
            <person name="Kohler A."/>
            <person name="Kuo A."/>
            <person name="Nagy L.G."/>
            <person name="Floudas D."/>
            <person name="Copeland A."/>
            <person name="Barry K.W."/>
            <person name="Cichocki N."/>
            <person name="Veneault-Fourrey C."/>
            <person name="LaButti K."/>
            <person name="Lindquist E.A."/>
            <person name="Lipzen A."/>
            <person name="Lundell T."/>
            <person name="Morin E."/>
            <person name="Murat C."/>
            <person name="Riley R."/>
            <person name="Ohm R."/>
            <person name="Sun H."/>
            <person name="Tunlid A."/>
            <person name="Henrissat B."/>
            <person name="Grigoriev I.V."/>
            <person name="Hibbett D.S."/>
            <person name="Martin F."/>
        </authorList>
    </citation>
    <scope>NUCLEOTIDE SEQUENCE [LARGE SCALE GENOMIC DNA]</scope>
    <source>
        <strain evidence="2">MAFF 305830</strain>
    </source>
</reference>
<keyword evidence="2" id="KW-1185">Reference proteome</keyword>
<organism evidence="1 2">
    <name type="scientific">Serendipita vermifera MAFF 305830</name>
    <dbReference type="NCBI Taxonomy" id="933852"/>
    <lineage>
        <taxon>Eukaryota</taxon>
        <taxon>Fungi</taxon>
        <taxon>Dikarya</taxon>
        <taxon>Basidiomycota</taxon>
        <taxon>Agaricomycotina</taxon>
        <taxon>Agaricomycetes</taxon>
        <taxon>Sebacinales</taxon>
        <taxon>Serendipitaceae</taxon>
        <taxon>Serendipita</taxon>
    </lineage>
</organism>
<reference evidence="1 2" key="1">
    <citation type="submission" date="2014-04" db="EMBL/GenBank/DDBJ databases">
        <authorList>
            <consortium name="DOE Joint Genome Institute"/>
            <person name="Kuo A."/>
            <person name="Zuccaro A."/>
            <person name="Kohler A."/>
            <person name="Nagy L.G."/>
            <person name="Floudas D."/>
            <person name="Copeland A."/>
            <person name="Barry K.W."/>
            <person name="Cichocki N."/>
            <person name="Veneault-Fourrey C."/>
            <person name="LaButti K."/>
            <person name="Lindquist E.A."/>
            <person name="Lipzen A."/>
            <person name="Lundell T."/>
            <person name="Morin E."/>
            <person name="Murat C."/>
            <person name="Sun H."/>
            <person name="Tunlid A."/>
            <person name="Henrissat B."/>
            <person name="Grigoriev I.V."/>
            <person name="Hibbett D.S."/>
            <person name="Martin F."/>
            <person name="Nordberg H.P."/>
            <person name="Cantor M.N."/>
            <person name="Hua S.X."/>
        </authorList>
    </citation>
    <scope>NUCLEOTIDE SEQUENCE [LARGE SCALE GENOMIC DNA]</scope>
    <source>
        <strain evidence="1 2">MAFF 305830</strain>
    </source>
</reference>
<protein>
    <submittedName>
        <fullName evidence="1">Uncharacterized protein</fullName>
    </submittedName>
</protein>
<accession>A0A0C3ALA1</accession>
<evidence type="ECO:0000313" key="1">
    <source>
        <dbReference type="EMBL" id="KIM20819.1"/>
    </source>
</evidence>
<proteinExistence type="predicted"/>
<gene>
    <name evidence="1" type="ORF">M408DRAFT_122849</name>
</gene>
<sequence>MQIVKNSEGEDFDRAISQATIHQTFIDLCGDYPGAVNIRHSSKRFEELKGLDWEDLQPLDTNQAACDIEKRQVVSNLEQDVPVRSADTILAETVDITKESPTPIAEKGHAITPVKGYDLSEEGTDTVLAGTVPTTKKSSSTIPNESEPLIGASTGEAIKRHNACPILLAPSRGYAAF</sequence>
<dbReference type="Proteomes" id="UP000054097">
    <property type="component" value="Unassembled WGS sequence"/>
</dbReference>
<dbReference type="EMBL" id="KN824406">
    <property type="protein sequence ID" value="KIM20819.1"/>
    <property type="molecule type" value="Genomic_DNA"/>
</dbReference>
<dbReference type="AlphaFoldDB" id="A0A0C3ALA1"/>
<evidence type="ECO:0000313" key="2">
    <source>
        <dbReference type="Proteomes" id="UP000054097"/>
    </source>
</evidence>
<name>A0A0C3ALA1_SERVB</name>